<evidence type="ECO:0000313" key="2">
    <source>
        <dbReference type="Proteomes" id="UP000322667"/>
    </source>
</evidence>
<sequence length="44" mass="5557">MKRQIFHGKRLSQRWWRGTSLAILVKWWQKRQTLRRGDFRRNAC</sequence>
<dbReference type="Proteomes" id="UP000322667">
    <property type="component" value="Chromosome A12"/>
</dbReference>
<reference evidence="1 2" key="1">
    <citation type="submission" date="2019-07" db="EMBL/GenBank/DDBJ databases">
        <title>WGS assembly of Gossypium tomentosum.</title>
        <authorList>
            <person name="Chen Z.J."/>
            <person name="Sreedasyam A."/>
            <person name="Ando A."/>
            <person name="Song Q."/>
            <person name="De L."/>
            <person name="Hulse-Kemp A."/>
            <person name="Ding M."/>
            <person name="Ye W."/>
            <person name="Kirkbride R."/>
            <person name="Jenkins J."/>
            <person name="Plott C."/>
            <person name="Lovell J."/>
            <person name="Lin Y.-M."/>
            <person name="Vaughn R."/>
            <person name="Liu B."/>
            <person name="Li W."/>
            <person name="Simpson S."/>
            <person name="Scheffler B."/>
            <person name="Saski C."/>
            <person name="Grover C."/>
            <person name="Hu G."/>
            <person name="Conover J."/>
            <person name="Carlson J."/>
            <person name="Shu S."/>
            <person name="Boston L."/>
            <person name="Williams M."/>
            <person name="Peterson D."/>
            <person name="Mcgee K."/>
            <person name="Jones D."/>
            <person name="Wendel J."/>
            <person name="Stelly D."/>
            <person name="Grimwood J."/>
            <person name="Schmutz J."/>
        </authorList>
    </citation>
    <scope>NUCLEOTIDE SEQUENCE [LARGE SCALE GENOMIC DNA]</scope>
    <source>
        <strain evidence="1">7179.01</strain>
    </source>
</reference>
<name>A0A5D2MX29_GOSTO</name>
<protein>
    <submittedName>
        <fullName evidence="1">Uncharacterized protein</fullName>
    </submittedName>
</protein>
<gene>
    <name evidence="1" type="ORF">ES332_A12G123200v1</name>
</gene>
<dbReference type="EMBL" id="CM017621">
    <property type="protein sequence ID" value="TYH95684.1"/>
    <property type="molecule type" value="Genomic_DNA"/>
</dbReference>
<keyword evidence="2" id="KW-1185">Reference proteome</keyword>
<dbReference type="AlphaFoldDB" id="A0A5D2MX29"/>
<evidence type="ECO:0000313" key="1">
    <source>
        <dbReference type="EMBL" id="TYH95684.1"/>
    </source>
</evidence>
<proteinExistence type="predicted"/>
<organism evidence="1 2">
    <name type="scientific">Gossypium tomentosum</name>
    <name type="common">Hawaiian cotton</name>
    <name type="synonym">Gossypium sandvicense</name>
    <dbReference type="NCBI Taxonomy" id="34277"/>
    <lineage>
        <taxon>Eukaryota</taxon>
        <taxon>Viridiplantae</taxon>
        <taxon>Streptophyta</taxon>
        <taxon>Embryophyta</taxon>
        <taxon>Tracheophyta</taxon>
        <taxon>Spermatophyta</taxon>
        <taxon>Magnoliopsida</taxon>
        <taxon>eudicotyledons</taxon>
        <taxon>Gunneridae</taxon>
        <taxon>Pentapetalae</taxon>
        <taxon>rosids</taxon>
        <taxon>malvids</taxon>
        <taxon>Malvales</taxon>
        <taxon>Malvaceae</taxon>
        <taxon>Malvoideae</taxon>
        <taxon>Gossypium</taxon>
    </lineage>
</organism>
<accession>A0A5D2MX29</accession>